<dbReference type="EMBL" id="CAJJDM010000067">
    <property type="protein sequence ID" value="CAD8081398.1"/>
    <property type="molecule type" value="Genomic_DNA"/>
</dbReference>
<dbReference type="PANTHER" id="PTHR11319:SF35">
    <property type="entry name" value="OUTER MEMBRANE PROTEIN PMPC-RELATED"/>
    <property type="match status" value="1"/>
</dbReference>
<protein>
    <submittedName>
        <fullName evidence="2">Uncharacterized protein</fullName>
    </submittedName>
</protein>
<name>A0A8S1MLS0_PARPR</name>
<dbReference type="PANTHER" id="PTHR11319">
    <property type="entry name" value="G PROTEIN-COUPLED RECEPTOR-RELATED"/>
    <property type="match status" value="1"/>
</dbReference>
<sequence length="450" mass="52621">MILKNKIINSAVVITGQSLEILNQNEKVAFKFDCYQSSAIKSQLLSVQEFQRISLDQIKIVNQLRIDLSIISIQSNSKIMLNTNDYVIIHNMSFIGNILLKQSQTMYFSLIDIYSEITQIVTLEIIIYYYNIFDQYQIDPSQNSASLMQINAGQSNLSLKNIISSHNVLTNSLYTFISISIHELYIQNFQIINHIYLNADLWNQYYQLQIQSEPTQSQIISIINNIFKIESLSGVLLIKTSKLNFINGFFSNIIASSSLIFNINLQGDGIMMKQLLLMLKKSLLSLVIENLNLKYIQNRISSSIFSIYPSSIKNNIQLKQIYWYNSFSLYNQFISLEFNFNNPQKPIFNINLLIIQSENEFINYLQFLGKVSIFSKSKIFQKTKQQYIQLEDSFLLRESQLKDQYYLKLSKQLIINQSKLQILNLLIYQHFIHRIQQNFLKLMKFNQCQK</sequence>
<gene>
    <name evidence="1" type="ORF">PPRIM_AZ9-3.1.T0040112</name>
    <name evidence="2" type="ORF">PPRIM_AZ9-3.1.T0650226</name>
</gene>
<dbReference type="AlphaFoldDB" id="A0A8S1MLS0"/>
<organism evidence="2 3">
    <name type="scientific">Paramecium primaurelia</name>
    <dbReference type="NCBI Taxonomy" id="5886"/>
    <lineage>
        <taxon>Eukaryota</taxon>
        <taxon>Sar</taxon>
        <taxon>Alveolata</taxon>
        <taxon>Ciliophora</taxon>
        <taxon>Intramacronucleata</taxon>
        <taxon>Oligohymenophorea</taxon>
        <taxon>Peniculida</taxon>
        <taxon>Parameciidae</taxon>
        <taxon>Paramecium</taxon>
    </lineage>
</organism>
<evidence type="ECO:0000313" key="1">
    <source>
        <dbReference type="EMBL" id="CAD8042895.1"/>
    </source>
</evidence>
<evidence type="ECO:0000313" key="3">
    <source>
        <dbReference type="Proteomes" id="UP000688137"/>
    </source>
</evidence>
<comment type="caution">
    <text evidence="2">The sequence shown here is derived from an EMBL/GenBank/DDBJ whole genome shotgun (WGS) entry which is preliminary data.</text>
</comment>
<proteinExistence type="predicted"/>
<accession>A0A8S1MLS0</accession>
<reference evidence="2" key="1">
    <citation type="submission" date="2021-01" db="EMBL/GenBank/DDBJ databases">
        <authorList>
            <consortium name="Genoscope - CEA"/>
            <person name="William W."/>
        </authorList>
    </citation>
    <scope>NUCLEOTIDE SEQUENCE</scope>
</reference>
<keyword evidence="3" id="KW-1185">Reference proteome</keyword>
<dbReference type="EMBL" id="CAJJDM010000001">
    <property type="protein sequence ID" value="CAD8042895.1"/>
    <property type="molecule type" value="Genomic_DNA"/>
</dbReference>
<dbReference type="Proteomes" id="UP000688137">
    <property type="component" value="Unassembled WGS sequence"/>
</dbReference>
<evidence type="ECO:0000313" key="2">
    <source>
        <dbReference type="EMBL" id="CAD8081398.1"/>
    </source>
</evidence>